<evidence type="ECO:0000313" key="2">
    <source>
        <dbReference type="Proteomes" id="UP000287651"/>
    </source>
</evidence>
<gene>
    <name evidence="1" type="ORF">B296_00020942</name>
</gene>
<proteinExistence type="predicted"/>
<sequence>MVVDGSTTCSQSSTRRGASRSAPYHVLPFCGFWCDVVSCDRGRHARCDVDLRDLGQLVRFGIVLHDPRAPWKEVLGRALAPSSVGSTVLWSSPHIIESSSGSPGVEVVSLSSGGMSSVDVKAYQALEVMKLCHNFDSIMTEELLGLVQEHYSISDSYELHAPQPKQCPYDSFPNGFGLSINELEVGL</sequence>
<dbReference type="EMBL" id="AMZH03003560">
    <property type="protein sequence ID" value="RRT71928.1"/>
    <property type="molecule type" value="Genomic_DNA"/>
</dbReference>
<name>A0A427A700_ENSVE</name>
<dbReference type="Proteomes" id="UP000287651">
    <property type="component" value="Unassembled WGS sequence"/>
</dbReference>
<evidence type="ECO:0000313" key="1">
    <source>
        <dbReference type="EMBL" id="RRT71928.1"/>
    </source>
</evidence>
<comment type="caution">
    <text evidence="1">The sequence shown here is derived from an EMBL/GenBank/DDBJ whole genome shotgun (WGS) entry which is preliminary data.</text>
</comment>
<accession>A0A427A700</accession>
<dbReference type="AlphaFoldDB" id="A0A427A700"/>
<organism evidence="1 2">
    <name type="scientific">Ensete ventricosum</name>
    <name type="common">Abyssinian banana</name>
    <name type="synonym">Musa ensete</name>
    <dbReference type="NCBI Taxonomy" id="4639"/>
    <lineage>
        <taxon>Eukaryota</taxon>
        <taxon>Viridiplantae</taxon>
        <taxon>Streptophyta</taxon>
        <taxon>Embryophyta</taxon>
        <taxon>Tracheophyta</taxon>
        <taxon>Spermatophyta</taxon>
        <taxon>Magnoliopsida</taxon>
        <taxon>Liliopsida</taxon>
        <taxon>Zingiberales</taxon>
        <taxon>Musaceae</taxon>
        <taxon>Ensete</taxon>
    </lineage>
</organism>
<reference evidence="1 2" key="1">
    <citation type="journal article" date="2014" name="Agronomy (Basel)">
        <title>A Draft Genome Sequence for Ensete ventricosum, the Drought-Tolerant Tree Against Hunger.</title>
        <authorList>
            <person name="Harrison J."/>
            <person name="Moore K.A."/>
            <person name="Paszkiewicz K."/>
            <person name="Jones T."/>
            <person name="Grant M."/>
            <person name="Ambacheew D."/>
            <person name="Muzemil S."/>
            <person name="Studholme D.J."/>
        </authorList>
    </citation>
    <scope>NUCLEOTIDE SEQUENCE [LARGE SCALE GENOMIC DNA]</scope>
</reference>
<protein>
    <submittedName>
        <fullName evidence="1">Uncharacterized protein</fullName>
    </submittedName>
</protein>